<feature type="compositionally biased region" description="Polar residues" evidence="1">
    <location>
        <begin position="166"/>
        <end position="175"/>
    </location>
</feature>
<feature type="region of interest" description="Disordered" evidence="1">
    <location>
        <begin position="154"/>
        <end position="180"/>
    </location>
</feature>
<comment type="caution">
    <text evidence="3">The sequence shown here is derived from an EMBL/GenBank/DDBJ whole genome shotgun (WGS) entry which is preliminary data.</text>
</comment>
<dbReference type="Proteomes" id="UP000019335">
    <property type="component" value="Chromosome 5"/>
</dbReference>
<dbReference type="AlphaFoldDB" id="W7U5P1"/>
<sequence length="399" mass="42289">MSDAAARRRTRILSGSKDRMKLVSGSSIQDKSEVDAPPEAAYDLASGGKEEAEDSNVSEVGTSKEAGIRARNRRRLQARNIKIETVPTEADHLNAGQSDMPPGTNDTPLGGSEKRSSSPSLLPYEGFSHSASNTGALTTGGNVLRKRFQASRYGDRGATATDANAGVSSRPENPTSPAPSLLQALTASDVLLRLWPLCAAGLLFGVWVAGLNATVLARVRGSTGMESPAHHQARDALDEFVANVGAISPPNIGGDKDYLGLWDRDRIGANVLRRIRNLFLPEVFDSFPLPLIALILHGVLIFSLGMLRVTSRKGTAGDNIKDWASTVPLEGEGGGESGREGETGAKASLDQVSDRSMLASLAHTFGLGPALEALKVLQAAWQDMLIFSFFFLLALALCA</sequence>
<feature type="transmembrane region" description="Helical" evidence="2">
    <location>
        <begin position="283"/>
        <end position="304"/>
    </location>
</feature>
<evidence type="ECO:0000256" key="2">
    <source>
        <dbReference type="SAM" id="Phobius"/>
    </source>
</evidence>
<feature type="transmembrane region" description="Helical" evidence="2">
    <location>
        <begin position="194"/>
        <end position="217"/>
    </location>
</feature>
<keyword evidence="2" id="KW-0812">Transmembrane</keyword>
<keyword evidence="2" id="KW-1133">Transmembrane helix</keyword>
<evidence type="ECO:0000256" key="1">
    <source>
        <dbReference type="SAM" id="MobiDB-lite"/>
    </source>
</evidence>
<keyword evidence="4" id="KW-1185">Reference proteome</keyword>
<dbReference type="OrthoDB" id="10318585at2759"/>
<evidence type="ECO:0000313" key="3">
    <source>
        <dbReference type="EMBL" id="EWM28141.1"/>
    </source>
</evidence>
<feature type="region of interest" description="Disordered" evidence="1">
    <location>
        <begin position="1"/>
        <end position="73"/>
    </location>
</feature>
<feature type="region of interest" description="Disordered" evidence="1">
    <location>
        <begin position="88"/>
        <end position="126"/>
    </location>
</feature>
<keyword evidence="2" id="KW-0472">Membrane</keyword>
<proteinExistence type="predicted"/>
<reference evidence="3 4" key="1">
    <citation type="journal article" date="2014" name="Mol. Plant">
        <title>Chromosome Scale Genome Assembly and Transcriptome Profiling of Nannochloropsis gaditana in Nitrogen Depletion.</title>
        <authorList>
            <person name="Corteggiani Carpinelli E."/>
            <person name="Telatin A."/>
            <person name="Vitulo N."/>
            <person name="Forcato C."/>
            <person name="D'Angelo M."/>
            <person name="Schiavon R."/>
            <person name="Vezzi A."/>
            <person name="Giacometti G.M."/>
            <person name="Morosinotto T."/>
            <person name="Valle G."/>
        </authorList>
    </citation>
    <scope>NUCLEOTIDE SEQUENCE [LARGE SCALE GENOMIC DNA]</scope>
    <source>
        <strain evidence="3 4">B-31</strain>
    </source>
</reference>
<organism evidence="3 4">
    <name type="scientific">Nannochloropsis gaditana</name>
    <dbReference type="NCBI Taxonomy" id="72520"/>
    <lineage>
        <taxon>Eukaryota</taxon>
        <taxon>Sar</taxon>
        <taxon>Stramenopiles</taxon>
        <taxon>Ochrophyta</taxon>
        <taxon>Eustigmatophyceae</taxon>
        <taxon>Eustigmatales</taxon>
        <taxon>Monodopsidaceae</taxon>
        <taxon>Nannochloropsis</taxon>
    </lineage>
</organism>
<gene>
    <name evidence="3" type="ORF">Naga_100036g44</name>
</gene>
<evidence type="ECO:0000313" key="4">
    <source>
        <dbReference type="Proteomes" id="UP000019335"/>
    </source>
</evidence>
<protein>
    <submittedName>
        <fullName evidence="3">Uncharacterized protein</fullName>
    </submittedName>
</protein>
<name>W7U5P1_9STRA</name>
<dbReference type="EMBL" id="AZIL01000353">
    <property type="protein sequence ID" value="EWM28141.1"/>
    <property type="molecule type" value="Genomic_DNA"/>
</dbReference>
<accession>W7U5P1</accession>